<dbReference type="PANTHER" id="PTHR44566:SF1">
    <property type="entry name" value="WD REPEAT-CONTAINING PROTEIN 25"/>
    <property type="match status" value="1"/>
</dbReference>
<evidence type="ECO:0000313" key="4">
    <source>
        <dbReference type="Proteomes" id="UP000593571"/>
    </source>
</evidence>
<evidence type="ECO:0000313" key="3">
    <source>
        <dbReference type="EMBL" id="KAF6488416.1"/>
    </source>
</evidence>
<feature type="compositionally biased region" description="Polar residues" evidence="2">
    <location>
        <begin position="83"/>
        <end position="92"/>
    </location>
</feature>
<dbReference type="SUPFAM" id="SSF50978">
    <property type="entry name" value="WD40 repeat-like"/>
    <property type="match status" value="1"/>
</dbReference>
<dbReference type="PROSITE" id="PS50082">
    <property type="entry name" value="WD_REPEATS_2"/>
    <property type="match status" value="4"/>
</dbReference>
<feature type="repeat" description="WD" evidence="1">
    <location>
        <begin position="283"/>
        <end position="324"/>
    </location>
</feature>
<dbReference type="Gene3D" id="2.130.10.10">
    <property type="entry name" value="YVTN repeat-like/Quinoprotein amine dehydrogenase"/>
    <property type="match status" value="1"/>
</dbReference>
<proteinExistence type="predicted"/>
<evidence type="ECO:0000256" key="2">
    <source>
        <dbReference type="SAM" id="MobiDB-lite"/>
    </source>
</evidence>
<dbReference type="Pfam" id="PF00400">
    <property type="entry name" value="WD40"/>
    <property type="match status" value="4"/>
</dbReference>
<dbReference type="InterPro" id="IPR053053">
    <property type="entry name" value="WD_repeat_protein"/>
</dbReference>
<dbReference type="CDD" id="cd00200">
    <property type="entry name" value="WD40"/>
    <property type="match status" value="1"/>
</dbReference>
<dbReference type="AlphaFoldDB" id="A0A7J8IUU0"/>
<feature type="region of interest" description="Disordered" evidence="2">
    <location>
        <begin position="1"/>
        <end position="39"/>
    </location>
</feature>
<dbReference type="InterPro" id="IPR015943">
    <property type="entry name" value="WD40/YVTN_repeat-like_dom_sf"/>
</dbReference>
<feature type="compositionally biased region" description="Basic and acidic residues" evidence="2">
    <location>
        <begin position="30"/>
        <end position="39"/>
    </location>
</feature>
<reference evidence="3 4" key="1">
    <citation type="journal article" date="2020" name="Nature">
        <title>Six reference-quality genomes reveal evolution of bat adaptations.</title>
        <authorList>
            <person name="Jebb D."/>
            <person name="Huang Z."/>
            <person name="Pippel M."/>
            <person name="Hughes G.M."/>
            <person name="Lavrichenko K."/>
            <person name="Devanna P."/>
            <person name="Winkler S."/>
            <person name="Jermiin L.S."/>
            <person name="Skirmuntt E.C."/>
            <person name="Katzourakis A."/>
            <person name="Burkitt-Gray L."/>
            <person name="Ray D.A."/>
            <person name="Sullivan K.A.M."/>
            <person name="Roscito J.G."/>
            <person name="Kirilenko B.M."/>
            <person name="Davalos L.M."/>
            <person name="Corthals A.P."/>
            <person name="Power M.L."/>
            <person name="Jones G."/>
            <person name="Ransome R.D."/>
            <person name="Dechmann D.K.N."/>
            <person name="Locatelli A.G."/>
            <person name="Puechmaille S.J."/>
            <person name="Fedrigo O."/>
            <person name="Jarvis E.D."/>
            <person name="Hiller M."/>
            <person name="Vernes S.C."/>
            <person name="Myers E.W."/>
            <person name="Teeling E.C."/>
        </authorList>
    </citation>
    <scope>NUCLEOTIDE SEQUENCE [LARGE SCALE GENOMIC DNA]</scope>
    <source>
        <strain evidence="3">MRouAeg1</strain>
        <tissue evidence="3">Muscle</tissue>
    </source>
</reference>
<accession>A0A7J8IUU0</accession>
<dbReference type="PANTHER" id="PTHR44566">
    <property type="entry name" value="TRANSDUCIN/WD40 REPEAT-LIKE SUPERFAMILY PROTEIN"/>
    <property type="match status" value="1"/>
</dbReference>
<dbReference type="SMART" id="SM00320">
    <property type="entry name" value="WD40"/>
    <property type="match status" value="6"/>
</dbReference>
<dbReference type="EMBL" id="JACASE010000003">
    <property type="protein sequence ID" value="KAF6488416.1"/>
    <property type="molecule type" value="Genomic_DNA"/>
</dbReference>
<feature type="region of interest" description="Disordered" evidence="2">
    <location>
        <begin position="76"/>
        <end position="108"/>
    </location>
</feature>
<feature type="repeat" description="WD" evidence="1">
    <location>
        <begin position="331"/>
        <end position="366"/>
    </location>
</feature>
<dbReference type="InterPro" id="IPR036322">
    <property type="entry name" value="WD40_repeat_dom_sf"/>
</dbReference>
<name>A0A7J8IUU0_ROUAE</name>
<organism evidence="3 4">
    <name type="scientific">Rousettus aegyptiacus</name>
    <name type="common">Egyptian fruit bat</name>
    <name type="synonym">Pteropus aegyptiacus</name>
    <dbReference type="NCBI Taxonomy" id="9407"/>
    <lineage>
        <taxon>Eukaryota</taxon>
        <taxon>Metazoa</taxon>
        <taxon>Chordata</taxon>
        <taxon>Craniata</taxon>
        <taxon>Vertebrata</taxon>
        <taxon>Euteleostomi</taxon>
        <taxon>Mammalia</taxon>
        <taxon>Eutheria</taxon>
        <taxon>Laurasiatheria</taxon>
        <taxon>Chiroptera</taxon>
        <taxon>Yinpterochiroptera</taxon>
        <taxon>Pteropodoidea</taxon>
        <taxon>Pteropodidae</taxon>
        <taxon>Rousettinae</taxon>
        <taxon>Rousettus</taxon>
    </lineage>
</organism>
<dbReference type="Proteomes" id="UP000593571">
    <property type="component" value="Unassembled WGS sequence"/>
</dbReference>
<comment type="caution">
    <text evidence="3">The sequence shown here is derived from an EMBL/GenBank/DDBJ whole genome shotgun (WGS) entry which is preliminary data.</text>
</comment>
<protein>
    <submittedName>
        <fullName evidence="3">WD repeat domain 25</fullName>
    </submittedName>
</protein>
<gene>
    <name evidence="3" type="ORF">HJG63_020598</name>
</gene>
<sequence>MASLVAYDDSDSEAETEPVGSFNATTQMKDTSDVVRPRGRDFASGVLGVMEGGTLPAKHASCEDPAGQRLPLVRLWRSDPRSGPSQRLQWPTTEPDFTFPSNEPPRPSLWTSHTPAGHVPLAAARFKQVKLSWGTYDSLEPPFCAQTKPEPPDQNGSSLQRKRREDCVVPYTPKRLRQGQALSTETGGSKDVEAKGPPVGRAAVPLHAAPRVSEFIRPYLDTEYKETEISRRVLFYLRGHRGPVNNIQWCPVPSKSHMLLSASMDKTFKVWDAVDSGSCLQTYALHSEAVRAARWSPCGQRVLSGGFDCALHLTDLETGTQLFSGQSTFRVTTLKFHPKDPSLFVCGGFSSEIKAWDVRSSKVVRSYKATVQQTLDILFLQEGSEFLSSTDASSRDSADRTIIAWDFRSAAKISNQIFHERYTCPSLALHPREPVFLAQTNGNYLALFSAVWPYRMSRRRRYEGHKVEGYSVGCECSPDGDLLVTGSADGRVLLYCFRTASRARTLPGHAQACVGTAFHPVLPSVLASCSWEGDVKIWH</sequence>
<keyword evidence="4" id="KW-1185">Reference proteome</keyword>
<feature type="region of interest" description="Disordered" evidence="2">
    <location>
        <begin position="142"/>
        <end position="197"/>
    </location>
</feature>
<evidence type="ECO:0000256" key="1">
    <source>
        <dbReference type="PROSITE-ProRule" id="PRU00221"/>
    </source>
</evidence>
<keyword evidence="1" id="KW-0853">WD repeat</keyword>
<feature type="repeat" description="WD" evidence="1">
    <location>
        <begin position="506"/>
        <end position="539"/>
    </location>
</feature>
<dbReference type="PROSITE" id="PS50294">
    <property type="entry name" value="WD_REPEATS_REGION"/>
    <property type="match status" value="2"/>
</dbReference>
<feature type="repeat" description="WD" evidence="1">
    <location>
        <begin position="237"/>
        <end position="272"/>
    </location>
</feature>
<dbReference type="InterPro" id="IPR001680">
    <property type="entry name" value="WD40_rpt"/>
</dbReference>
<dbReference type="OrthoDB" id="256303at2759"/>